<sequence>MKSFRTVRYETGKDTGKAALTFAHLSDLHGCFYGENQEGLLEAIYEADPDLVVVSGDMIVGKPGINRKTFAFFKELTAKYPVFFSNGNHESRYEATEDFRPVYKHFIYGLWKNGVEVLNNKSVPFEKNGRKLMIAGYEAEISYFSRFNRKIPSLEELKSHLGEKDPETETVLLAHNPMFFSVYKEWGADLTFSGHLHGGYIRIPGIGGVISPQFQLFPKYDRGVFEEEGHTLCVSAGLGDHTISPRFFNPAELPILIWHG</sequence>
<dbReference type="SUPFAM" id="SSF56300">
    <property type="entry name" value="Metallo-dependent phosphatases"/>
    <property type="match status" value="1"/>
</dbReference>
<dbReference type="GO" id="GO:0009245">
    <property type="term" value="P:lipid A biosynthetic process"/>
    <property type="evidence" value="ECO:0007669"/>
    <property type="project" value="TreeGrafter"/>
</dbReference>
<evidence type="ECO:0000313" key="4">
    <source>
        <dbReference type="EMBL" id="MCC2188465.1"/>
    </source>
</evidence>
<keyword evidence="5" id="KW-1185">Reference proteome</keyword>
<comment type="caution">
    <text evidence="4">The sequence shown here is derived from an EMBL/GenBank/DDBJ whole genome shotgun (WGS) entry which is preliminary data.</text>
</comment>
<dbReference type="AlphaFoldDB" id="A0AAE3DQ00"/>
<dbReference type="InterPro" id="IPR004843">
    <property type="entry name" value="Calcineurin-like_PHP"/>
</dbReference>
<evidence type="ECO:0000256" key="2">
    <source>
        <dbReference type="ARBA" id="ARBA00022801"/>
    </source>
</evidence>
<dbReference type="PANTHER" id="PTHR31302">
    <property type="entry name" value="TRANSMEMBRANE PROTEIN WITH METALLOPHOSPHOESTERASE DOMAIN-RELATED"/>
    <property type="match status" value="1"/>
</dbReference>
<dbReference type="RefSeq" id="WP_227614046.1">
    <property type="nucleotide sequence ID" value="NZ_JAJEPR010000002.1"/>
</dbReference>
<evidence type="ECO:0000256" key="1">
    <source>
        <dbReference type="ARBA" id="ARBA00022723"/>
    </source>
</evidence>
<dbReference type="GO" id="GO:0008758">
    <property type="term" value="F:UDP-2,3-diacylglucosamine hydrolase activity"/>
    <property type="evidence" value="ECO:0007669"/>
    <property type="project" value="TreeGrafter"/>
</dbReference>
<organism evidence="4 5">
    <name type="scientific">Fusicatenibacter faecihominis</name>
    <dbReference type="NCBI Taxonomy" id="2881276"/>
    <lineage>
        <taxon>Bacteria</taxon>
        <taxon>Bacillati</taxon>
        <taxon>Bacillota</taxon>
        <taxon>Clostridia</taxon>
        <taxon>Lachnospirales</taxon>
        <taxon>Lachnospiraceae</taxon>
        <taxon>Fusicatenibacter</taxon>
    </lineage>
</organism>
<evidence type="ECO:0000313" key="5">
    <source>
        <dbReference type="Proteomes" id="UP001197875"/>
    </source>
</evidence>
<dbReference type="GO" id="GO:0016020">
    <property type="term" value="C:membrane"/>
    <property type="evidence" value="ECO:0007669"/>
    <property type="project" value="GOC"/>
</dbReference>
<dbReference type="EMBL" id="JAJEPR010000002">
    <property type="protein sequence ID" value="MCC2188465.1"/>
    <property type="molecule type" value="Genomic_DNA"/>
</dbReference>
<dbReference type="Pfam" id="PF00149">
    <property type="entry name" value="Metallophos"/>
    <property type="match status" value="1"/>
</dbReference>
<accession>A0AAE3DQ00</accession>
<evidence type="ECO:0000259" key="3">
    <source>
        <dbReference type="Pfam" id="PF00149"/>
    </source>
</evidence>
<reference evidence="4 5" key="1">
    <citation type="submission" date="2021-10" db="EMBL/GenBank/DDBJ databases">
        <title>Anaerobic single-cell dispensing facilitates the cultivation of human gut bacteria.</title>
        <authorList>
            <person name="Afrizal A."/>
        </authorList>
    </citation>
    <scope>NUCLEOTIDE SEQUENCE [LARGE SCALE GENOMIC DNA]</scope>
    <source>
        <strain evidence="4 5">CLA-AA-H277</strain>
    </source>
</reference>
<protein>
    <submittedName>
        <fullName evidence="4">Metallophosphoesterase</fullName>
    </submittedName>
</protein>
<keyword evidence="1" id="KW-0479">Metal-binding</keyword>
<dbReference type="InterPro" id="IPR029052">
    <property type="entry name" value="Metallo-depent_PP-like"/>
</dbReference>
<dbReference type="PANTHER" id="PTHR31302:SF31">
    <property type="entry name" value="PHOSPHODIESTERASE YAEI"/>
    <property type="match status" value="1"/>
</dbReference>
<proteinExistence type="predicted"/>
<dbReference type="Gene3D" id="3.60.21.10">
    <property type="match status" value="1"/>
</dbReference>
<dbReference type="InterPro" id="IPR051158">
    <property type="entry name" value="Metallophosphoesterase_sf"/>
</dbReference>
<dbReference type="GO" id="GO:0046872">
    <property type="term" value="F:metal ion binding"/>
    <property type="evidence" value="ECO:0007669"/>
    <property type="project" value="UniProtKB-KW"/>
</dbReference>
<keyword evidence="2" id="KW-0378">Hydrolase</keyword>
<dbReference type="Proteomes" id="UP001197875">
    <property type="component" value="Unassembled WGS sequence"/>
</dbReference>
<name>A0AAE3DQ00_9FIRM</name>
<feature type="domain" description="Calcineurin-like phosphoesterase" evidence="3">
    <location>
        <begin position="21"/>
        <end position="198"/>
    </location>
</feature>
<gene>
    <name evidence="4" type="ORF">LKD71_01275</name>
</gene>